<dbReference type="RefSeq" id="XP_025394611.1">
    <property type="nucleotide sequence ID" value="XM_025538916.1"/>
</dbReference>
<accession>A0A317UZ00</accession>
<dbReference type="STRING" id="1448321.A0A317UZ00"/>
<dbReference type="GeneID" id="37061153"/>
<name>A0A317UZ00_9EURO</name>
<reference evidence="1 2" key="1">
    <citation type="submission" date="2016-12" db="EMBL/GenBank/DDBJ databases">
        <title>The genomes of Aspergillus section Nigri reveals drivers in fungal speciation.</title>
        <authorList>
            <consortium name="DOE Joint Genome Institute"/>
            <person name="Vesth T.C."/>
            <person name="Nybo J."/>
            <person name="Theobald S."/>
            <person name="Brandl J."/>
            <person name="Frisvad J.C."/>
            <person name="Nielsen K.F."/>
            <person name="Lyhne E.K."/>
            <person name="Kogle M.E."/>
            <person name="Kuo A."/>
            <person name="Riley R."/>
            <person name="Clum A."/>
            <person name="Nolan M."/>
            <person name="Lipzen A."/>
            <person name="Salamov A."/>
            <person name="Henrissat B."/>
            <person name="Wiebenga A."/>
            <person name="De Vries R.P."/>
            <person name="Grigoriev I.V."/>
            <person name="Mortensen U.H."/>
            <person name="Andersen M.R."/>
            <person name="Baker S.E."/>
        </authorList>
    </citation>
    <scope>NUCLEOTIDE SEQUENCE [LARGE SCALE GENOMIC DNA]</scope>
    <source>
        <strain evidence="1 2">CBS 117.55</strain>
    </source>
</reference>
<dbReference type="AlphaFoldDB" id="A0A317UZ00"/>
<dbReference type="Proteomes" id="UP000247233">
    <property type="component" value="Unassembled WGS sequence"/>
</dbReference>
<evidence type="ECO:0000313" key="1">
    <source>
        <dbReference type="EMBL" id="PWY65722.1"/>
    </source>
</evidence>
<sequence length="81" mass="9469">MESDSEDLPEDLADLIPDWEMYIDPHNEFKWLEAISGKATYQQGSNSAVEQNMEEPDHEMAELAFDLFDRLGRLQSHFKEH</sequence>
<evidence type="ECO:0000313" key="2">
    <source>
        <dbReference type="Proteomes" id="UP000247233"/>
    </source>
</evidence>
<gene>
    <name evidence="1" type="ORF">BO70DRAFT_261055</name>
</gene>
<protein>
    <submittedName>
        <fullName evidence="1">Uncharacterized protein</fullName>
    </submittedName>
</protein>
<keyword evidence="2" id="KW-1185">Reference proteome</keyword>
<dbReference type="VEuPathDB" id="FungiDB:BO70DRAFT_261055"/>
<dbReference type="OrthoDB" id="4222900at2759"/>
<feature type="non-terminal residue" evidence="1">
    <location>
        <position position="81"/>
    </location>
</feature>
<dbReference type="EMBL" id="MSFL01000049">
    <property type="protein sequence ID" value="PWY65722.1"/>
    <property type="molecule type" value="Genomic_DNA"/>
</dbReference>
<organism evidence="1 2">
    <name type="scientific">Aspergillus heteromorphus CBS 117.55</name>
    <dbReference type="NCBI Taxonomy" id="1448321"/>
    <lineage>
        <taxon>Eukaryota</taxon>
        <taxon>Fungi</taxon>
        <taxon>Dikarya</taxon>
        <taxon>Ascomycota</taxon>
        <taxon>Pezizomycotina</taxon>
        <taxon>Eurotiomycetes</taxon>
        <taxon>Eurotiomycetidae</taxon>
        <taxon>Eurotiales</taxon>
        <taxon>Aspergillaceae</taxon>
        <taxon>Aspergillus</taxon>
        <taxon>Aspergillus subgen. Circumdati</taxon>
    </lineage>
</organism>
<comment type="caution">
    <text evidence="1">The sequence shown here is derived from an EMBL/GenBank/DDBJ whole genome shotgun (WGS) entry which is preliminary data.</text>
</comment>
<proteinExistence type="predicted"/>